<proteinExistence type="predicted"/>
<dbReference type="EMBL" id="KN831819">
    <property type="protein sequence ID" value="KIM35521.1"/>
    <property type="molecule type" value="Genomic_DNA"/>
</dbReference>
<name>A0A0C3BVT8_HEBCY</name>
<sequence length="105" mass="11955">MSSLLETLTLINDLYYVFLSNQNLPCWRRGTQIPVPHSTLLRSSMSSNSGRKCTYNLPRSPYPGVKRGRSEFRNLSGGDMVNVVKDGEVTWRCHKCIILQFSRSS</sequence>
<reference evidence="2" key="2">
    <citation type="submission" date="2015-01" db="EMBL/GenBank/DDBJ databases">
        <title>Evolutionary Origins and Diversification of the Mycorrhizal Mutualists.</title>
        <authorList>
            <consortium name="DOE Joint Genome Institute"/>
            <consortium name="Mycorrhizal Genomics Consortium"/>
            <person name="Kohler A."/>
            <person name="Kuo A."/>
            <person name="Nagy L.G."/>
            <person name="Floudas D."/>
            <person name="Copeland A."/>
            <person name="Barry K.W."/>
            <person name="Cichocki N."/>
            <person name="Veneault-Fourrey C."/>
            <person name="LaButti K."/>
            <person name="Lindquist E.A."/>
            <person name="Lipzen A."/>
            <person name="Lundell T."/>
            <person name="Morin E."/>
            <person name="Murat C."/>
            <person name="Riley R."/>
            <person name="Ohm R."/>
            <person name="Sun H."/>
            <person name="Tunlid A."/>
            <person name="Henrissat B."/>
            <person name="Grigoriev I.V."/>
            <person name="Hibbett D.S."/>
            <person name="Martin F."/>
        </authorList>
    </citation>
    <scope>NUCLEOTIDE SEQUENCE [LARGE SCALE GENOMIC DNA]</scope>
    <source>
        <strain evidence="2">h7</strain>
    </source>
</reference>
<accession>A0A0C3BVT8</accession>
<dbReference type="Proteomes" id="UP000053424">
    <property type="component" value="Unassembled WGS sequence"/>
</dbReference>
<evidence type="ECO:0000313" key="2">
    <source>
        <dbReference type="Proteomes" id="UP000053424"/>
    </source>
</evidence>
<reference evidence="1 2" key="1">
    <citation type="submission" date="2014-04" db="EMBL/GenBank/DDBJ databases">
        <authorList>
            <consortium name="DOE Joint Genome Institute"/>
            <person name="Kuo A."/>
            <person name="Gay G."/>
            <person name="Dore J."/>
            <person name="Kohler A."/>
            <person name="Nagy L.G."/>
            <person name="Floudas D."/>
            <person name="Copeland A."/>
            <person name="Barry K.W."/>
            <person name="Cichocki N."/>
            <person name="Veneault-Fourrey C."/>
            <person name="LaButti K."/>
            <person name="Lindquist E.A."/>
            <person name="Lipzen A."/>
            <person name="Lundell T."/>
            <person name="Morin E."/>
            <person name="Murat C."/>
            <person name="Sun H."/>
            <person name="Tunlid A."/>
            <person name="Henrissat B."/>
            <person name="Grigoriev I.V."/>
            <person name="Hibbett D.S."/>
            <person name="Martin F."/>
            <person name="Nordberg H.P."/>
            <person name="Cantor M.N."/>
            <person name="Hua S.X."/>
        </authorList>
    </citation>
    <scope>NUCLEOTIDE SEQUENCE [LARGE SCALE GENOMIC DNA]</scope>
    <source>
        <strain evidence="2">h7</strain>
    </source>
</reference>
<keyword evidence="2" id="KW-1185">Reference proteome</keyword>
<gene>
    <name evidence="1" type="ORF">M413DRAFT_348368</name>
</gene>
<evidence type="ECO:0000313" key="1">
    <source>
        <dbReference type="EMBL" id="KIM35521.1"/>
    </source>
</evidence>
<protein>
    <submittedName>
        <fullName evidence="1">Uncharacterized protein</fullName>
    </submittedName>
</protein>
<dbReference type="AlphaFoldDB" id="A0A0C3BVT8"/>
<organism evidence="1 2">
    <name type="scientific">Hebeloma cylindrosporum</name>
    <dbReference type="NCBI Taxonomy" id="76867"/>
    <lineage>
        <taxon>Eukaryota</taxon>
        <taxon>Fungi</taxon>
        <taxon>Dikarya</taxon>
        <taxon>Basidiomycota</taxon>
        <taxon>Agaricomycotina</taxon>
        <taxon>Agaricomycetes</taxon>
        <taxon>Agaricomycetidae</taxon>
        <taxon>Agaricales</taxon>
        <taxon>Agaricineae</taxon>
        <taxon>Hymenogastraceae</taxon>
        <taxon>Hebeloma</taxon>
    </lineage>
</organism>
<dbReference type="HOGENOM" id="CLU_2236926_0_0_1"/>